<name>A0A810KZS9_9ACTN</name>
<gene>
    <name evidence="6" type="ORF">Asera_25550</name>
</gene>
<comment type="pathway">
    <text evidence="1">Cell wall biogenesis; cell wall polysaccharide biosynthesis.</text>
</comment>
<dbReference type="Proteomes" id="UP000680750">
    <property type="component" value="Chromosome"/>
</dbReference>
<evidence type="ECO:0000256" key="2">
    <source>
        <dbReference type="ARBA" id="ARBA00006739"/>
    </source>
</evidence>
<dbReference type="PANTHER" id="PTHR43179">
    <property type="entry name" value="RHAMNOSYLTRANSFERASE WBBL"/>
    <property type="match status" value="1"/>
</dbReference>
<proteinExistence type="inferred from homology"/>
<evidence type="ECO:0000256" key="1">
    <source>
        <dbReference type="ARBA" id="ARBA00004776"/>
    </source>
</evidence>
<sequence>MSTVDPEVGVVVPCHHDRQWPLLRRSIESVLAQRPAPARLIVAVDHNEPLRARLENAYPHVTVIANRYPRRGVSGNRNSGARLLDTPLIALLDGDAAAEPGWLAALTAPFADPSVCGVGGAITPVWAGPRPRWVPDEFLWAWGGAYAGLPTTAGPVRNVWSASMAVRTEAFRAVGGFRVDFGKVGNLSRPEDTDLCLRLSRATGGIWWYAPDARVRHPVDADKTLLRYFLGRCYQEGRGKIALARLNRGPASLSSERGYLLGTVPRAILRGATAPLRGNAAALLPAAAMLAGVGAAGCGALVELTGGRRASAARGGRR</sequence>
<evidence type="ECO:0000313" key="7">
    <source>
        <dbReference type="Proteomes" id="UP000680750"/>
    </source>
</evidence>
<dbReference type="Gene3D" id="3.90.550.10">
    <property type="entry name" value="Spore Coat Polysaccharide Biosynthesis Protein SpsA, Chain A"/>
    <property type="match status" value="1"/>
</dbReference>
<evidence type="ECO:0000259" key="5">
    <source>
        <dbReference type="Pfam" id="PF00535"/>
    </source>
</evidence>
<reference evidence="6" key="1">
    <citation type="submission" date="2020-08" db="EMBL/GenBank/DDBJ databases">
        <title>Whole genome shotgun sequence of Actinocatenispora sera NBRC 101916.</title>
        <authorList>
            <person name="Komaki H."/>
            <person name="Tamura T."/>
        </authorList>
    </citation>
    <scope>NUCLEOTIDE SEQUENCE</scope>
    <source>
        <strain evidence="6">NBRC 101916</strain>
    </source>
</reference>
<dbReference type="InterPro" id="IPR001173">
    <property type="entry name" value="Glyco_trans_2-like"/>
</dbReference>
<dbReference type="OrthoDB" id="153025at2"/>
<dbReference type="PANTHER" id="PTHR43179:SF12">
    <property type="entry name" value="GALACTOFURANOSYLTRANSFERASE GLFT2"/>
    <property type="match status" value="1"/>
</dbReference>
<evidence type="ECO:0000256" key="3">
    <source>
        <dbReference type="ARBA" id="ARBA00022676"/>
    </source>
</evidence>
<protein>
    <recommendedName>
        <fullName evidence="5">Glycosyltransferase 2-like domain-containing protein</fullName>
    </recommendedName>
</protein>
<comment type="similarity">
    <text evidence="2">Belongs to the glycosyltransferase 2 family.</text>
</comment>
<dbReference type="AlphaFoldDB" id="A0A810KZS9"/>
<accession>A0A810KZS9</accession>
<dbReference type="GO" id="GO:0016757">
    <property type="term" value="F:glycosyltransferase activity"/>
    <property type="evidence" value="ECO:0007669"/>
    <property type="project" value="UniProtKB-KW"/>
</dbReference>
<evidence type="ECO:0000256" key="4">
    <source>
        <dbReference type="ARBA" id="ARBA00022679"/>
    </source>
</evidence>
<dbReference type="KEGG" id="aser:Asera_25550"/>
<dbReference type="RefSeq" id="WP_035296173.1">
    <property type="nucleotide sequence ID" value="NZ_AP023354.1"/>
</dbReference>
<dbReference type="Pfam" id="PF00535">
    <property type="entry name" value="Glycos_transf_2"/>
    <property type="match status" value="1"/>
</dbReference>
<dbReference type="EMBL" id="AP023354">
    <property type="protein sequence ID" value="BCJ28447.1"/>
    <property type="molecule type" value="Genomic_DNA"/>
</dbReference>
<dbReference type="InterPro" id="IPR029044">
    <property type="entry name" value="Nucleotide-diphossugar_trans"/>
</dbReference>
<keyword evidence="3" id="KW-0328">Glycosyltransferase</keyword>
<evidence type="ECO:0000313" key="6">
    <source>
        <dbReference type="EMBL" id="BCJ28447.1"/>
    </source>
</evidence>
<feature type="domain" description="Glycosyltransferase 2-like" evidence="5">
    <location>
        <begin position="10"/>
        <end position="174"/>
    </location>
</feature>
<dbReference type="SUPFAM" id="SSF53448">
    <property type="entry name" value="Nucleotide-diphospho-sugar transferases"/>
    <property type="match status" value="1"/>
</dbReference>
<keyword evidence="4" id="KW-0808">Transferase</keyword>
<organism evidence="6 7">
    <name type="scientific">Actinocatenispora sera</name>
    <dbReference type="NCBI Taxonomy" id="390989"/>
    <lineage>
        <taxon>Bacteria</taxon>
        <taxon>Bacillati</taxon>
        <taxon>Actinomycetota</taxon>
        <taxon>Actinomycetes</taxon>
        <taxon>Micromonosporales</taxon>
        <taxon>Micromonosporaceae</taxon>
        <taxon>Actinocatenispora</taxon>
    </lineage>
</organism>
<keyword evidence="7" id="KW-1185">Reference proteome</keyword>